<evidence type="ECO:0000313" key="3">
    <source>
        <dbReference type="Proteomes" id="UP000244069"/>
    </source>
</evidence>
<comment type="caution">
    <text evidence="2">The sequence shown here is derived from an EMBL/GenBank/DDBJ whole genome shotgun (WGS) entry which is preliminary data.</text>
</comment>
<proteinExistence type="predicted"/>
<keyword evidence="3" id="KW-1185">Reference proteome</keyword>
<dbReference type="AlphaFoldDB" id="A0A2T6A0S0"/>
<dbReference type="Proteomes" id="UP000244069">
    <property type="component" value="Unassembled WGS sequence"/>
</dbReference>
<dbReference type="Pfam" id="PF03235">
    <property type="entry name" value="GmrSD_N"/>
    <property type="match status" value="1"/>
</dbReference>
<feature type="domain" description="GmrSD restriction endonucleases N-terminal" evidence="1">
    <location>
        <begin position="3"/>
        <end position="252"/>
    </location>
</feature>
<accession>A0A2T6A0S0</accession>
<dbReference type="OrthoDB" id="9798761at2"/>
<name>A0A2T6A0S0_9RHOB</name>
<dbReference type="PANTHER" id="PTHR37292">
    <property type="entry name" value="VNG6097C"/>
    <property type="match status" value="1"/>
</dbReference>
<dbReference type="EMBL" id="QBKN01000051">
    <property type="protein sequence ID" value="PTX37393.1"/>
    <property type="molecule type" value="Genomic_DNA"/>
</dbReference>
<dbReference type="PANTHER" id="PTHR37292:SF2">
    <property type="entry name" value="DUF262 DOMAIN-CONTAINING PROTEIN"/>
    <property type="match status" value="1"/>
</dbReference>
<protein>
    <submittedName>
        <fullName evidence="2">Uncharacterized protein with ParB-like and HNH nuclease domain</fullName>
    </submittedName>
</protein>
<dbReference type="InterPro" id="IPR004919">
    <property type="entry name" value="GmrSD_N"/>
</dbReference>
<evidence type="ECO:0000259" key="1">
    <source>
        <dbReference type="Pfam" id="PF03235"/>
    </source>
</evidence>
<reference evidence="2 3" key="1">
    <citation type="submission" date="2018-04" db="EMBL/GenBank/DDBJ databases">
        <title>Genomic Encyclopedia of Archaeal and Bacterial Type Strains, Phase II (KMG-II): from individual species to whole genera.</title>
        <authorList>
            <person name="Goeker M."/>
        </authorList>
    </citation>
    <scope>NUCLEOTIDE SEQUENCE [LARGE SCALE GENOMIC DNA]</scope>
    <source>
        <strain evidence="2 3">DSM 29329</strain>
    </source>
</reference>
<gene>
    <name evidence="2" type="ORF">C8N44_15119</name>
</gene>
<organism evidence="2 3">
    <name type="scientific">Allosediminivita pacifica</name>
    <dbReference type="NCBI Taxonomy" id="1267769"/>
    <lineage>
        <taxon>Bacteria</taxon>
        <taxon>Pseudomonadati</taxon>
        <taxon>Pseudomonadota</taxon>
        <taxon>Alphaproteobacteria</taxon>
        <taxon>Rhodobacterales</taxon>
        <taxon>Paracoccaceae</taxon>
        <taxon>Allosediminivita</taxon>
    </lineage>
</organism>
<sequence>MSVSTLLDGIEKGRIVLPAIQRDFVWNADRIEKLFDSLFRGYPIGVVLLWDTTEAIQYRTFVADHRRGAEAAYRVNDGETVQLVLDGQQRLTSLYIALRGSLNGRRLHFDVLSGRSSDDASEEKFSFKFMTKEEAEVRNAEAVTDSDKAAMPSHYVALADFSGQSAPGSKLGRQLTKKFDLSEDDQDRVSDNLRRPVSIMTETGGLLQEQIIDAGLPQDSPERKTVFDILEIFMRINTQGINLTRSDLILSMLRLHWPDATDALPKFIADVNAKSSIQIDSDFVIRCIFSVAGLGTRLDIGLLRKAKNVEKVKGAYESTTAAIRSALDFAQDECRIGSVKLLNGLNTLVPVVHFLAAKKKPVVAPTERADLRRAIYLIAFSGVLTKHSDSRPGGLVREALGGKATGFPYERVARYVKAKTRIESADNQLFGSHVPLALALVQNRKDGKTLYARNVVETDHIFPRAKYGDDPLIDDIGNLWFLPQHVNRSKTDAKPATYLADVDDAVLEAALIDRGNLTKRFATFVRGRRKAMIAALQERTGISSL</sequence>
<evidence type="ECO:0000313" key="2">
    <source>
        <dbReference type="EMBL" id="PTX37393.1"/>
    </source>
</evidence>
<dbReference type="RefSeq" id="WP_107978880.1">
    <property type="nucleotide sequence ID" value="NZ_BMEZ01000051.1"/>
</dbReference>